<dbReference type="NCBIfam" id="TIGR00229">
    <property type="entry name" value="sensory_box"/>
    <property type="match status" value="2"/>
</dbReference>
<dbReference type="EC" id="2.7.13.3" evidence="3"/>
<evidence type="ECO:0000259" key="19">
    <source>
        <dbReference type="PROSITE" id="PS50113"/>
    </source>
</evidence>
<dbReference type="InterPro" id="IPR029063">
    <property type="entry name" value="SAM-dependent_MTases_sf"/>
</dbReference>
<feature type="domain" description="CheR-type methyltransferase" evidence="21">
    <location>
        <begin position="239"/>
        <end position="500"/>
    </location>
</feature>
<evidence type="ECO:0000256" key="11">
    <source>
        <dbReference type="ARBA" id="ARBA00023136"/>
    </source>
</evidence>
<evidence type="ECO:0000256" key="8">
    <source>
        <dbReference type="ARBA" id="ARBA00022777"/>
    </source>
</evidence>
<evidence type="ECO:0000313" key="23">
    <source>
        <dbReference type="Proteomes" id="UP000317648"/>
    </source>
</evidence>
<feature type="domain" description="CheB-type methylesterase" evidence="20">
    <location>
        <begin position="34"/>
        <end position="220"/>
    </location>
</feature>
<dbReference type="SUPFAM" id="SSF52172">
    <property type="entry name" value="CheY-like"/>
    <property type="match status" value="1"/>
</dbReference>
<dbReference type="SMART" id="SM00086">
    <property type="entry name" value="PAC"/>
    <property type="match status" value="2"/>
</dbReference>
<dbReference type="InterPro" id="IPR022641">
    <property type="entry name" value="CheR_N"/>
</dbReference>
<dbReference type="FunFam" id="3.30.565.10:FF:000010">
    <property type="entry name" value="Sensor histidine kinase RcsC"/>
    <property type="match status" value="1"/>
</dbReference>
<dbReference type="InterPro" id="IPR003594">
    <property type="entry name" value="HATPase_dom"/>
</dbReference>
<dbReference type="SUPFAM" id="SSF47757">
    <property type="entry name" value="Chemotaxis receptor methyltransferase CheR, N-terminal domain"/>
    <property type="match status" value="1"/>
</dbReference>
<dbReference type="SUPFAM" id="SSF47384">
    <property type="entry name" value="Homodimeric domain of signal transducing histidine kinase"/>
    <property type="match status" value="1"/>
</dbReference>
<dbReference type="GO" id="GO:0000155">
    <property type="term" value="F:phosphorelay sensor kinase activity"/>
    <property type="evidence" value="ECO:0007669"/>
    <property type="project" value="InterPro"/>
</dbReference>
<feature type="active site" evidence="12">
    <location>
        <position position="43"/>
    </location>
</feature>
<dbReference type="InterPro" id="IPR005467">
    <property type="entry name" value="His_kinase_dom"/>
</dbReference>
<dbReference type="PRINTS" id="PR00996">
    <property type="entry name" value="CHERMTFRASE"/>
</dbReference>
<evidence type="ECO:0000259" key="18">
    <source>
        <dbReference type="PROSITE" id="PS50112"/>
    </source>
</evidence>
<dbReference type="SUPFAM" id="SSF52738">
    <property type="entry name" value="Methylesterase CheB, C-terminal domain"/>
    <property type="match status" value="1"/>
</dbReference>
<feature type="region of interest" description="Disordered" evidence="15">
    <location>
        <begin position="1"/>
        <end position="34"/>
    </location>
</feature>
<feature type="domain" description="Response regulatory" evidence="17">
    <location>
        <begin position="1377"/>
        <end position="1495"/>
    </location>
</feature>
<keyword evidence="8" id="KW-0418">Kinase</keyword>
<dbReference type="InterPro" id="IPR035909">
    <property type="entry name" value="CheB_C"/>
</dbReference>
<sequence>MTDQPPEQQDRSCPEQDSDGTPPDSPSPEQNASPFFIVGVGASAGGLEALERMFAATPIDTGMAFIVLQHLSPDFKSQMDHLLRRQTRMPVRMVENGVEVEPNAIYLIPPKKEMIISHGRLLLTDKDPRHGFTLPIDHFFRSLAEDVGAQAIGVILSGTGSDGSRGVVDISEAGGLVICQSEDTARFDGMPLAAQQTGTVNLILPPDVIPEALMRYKDHRLSPSALAEDCMLQGKDGPLDHIFRLLRAEYAIDFSQYKPTTVQRRIERRMAILGVPQIEDYSKLFQAESEERNLLYKDLLIGVTRFFRDGEAFARLEQEVIRPLIEEPRDDDAEIRVWIAGCATGEEAYSMAILFDEALASANIKRLVKIFATDVHRGSLATASAGLYGPSSLVDVSPERKERYFQETADGFLVDKSIRQMVVFARHSIIADAPFTRLDLVSCRNLLIYLQPLAQRKALSLFHFGLKTQGFLLLGPSETPGELEDEFEPIDKHWRLYRKRRDSQLPRDMRLPLSNTNLPGSSATAMRPAGPRPADSLARTYDQLLNRFMPPSVLVDQQFELLHTFGGAESYLRIRGGRPSTHLLQLIDPSLRTTLAGALQHALNDQKTVRYSGLRIQQGDVQRQLSLEVAPTQDQRSGMTHLLVSFYDDQPAPASTPDEIPVDEATARHTEGLESELRVTKENLHAVIEELETSNEELQAANEELIASNEELQSTNEELHSVNEELYTVNAEHQRKIAELTEMTDDMDNLLLSTDVGVIFLDRELCIRKFTPRMTKVFHLMPQDLGRKIESFAHNMQRPTLLAEIEQVLQSGERIEYETTDNQGESYLLRLLPYQAGPRVDGVVLTLIDMRAVKLAEAETKRLASVVQTSGDAILQIDLENRILSWNKGAETLYGYKEEEAIGQSIEIILPPERVEESRQMIARVKKGERIRGFETERISRDGERLWVSLGMAPYYDLGGALAGVSKIERDITEQVQAQQWQRLQEKAIASAVNGVLLVDVQQEDRPIIFANAGFEQITGYAAADVIGQNCRFLQGPETDRNQINELRAAIQAGETHRAVLLNYRKNGEPFYNDLTVTAVRDEENRLTHFVGIQNDVTMQMNTLQELEKARAAAEAASAAKSAFLANMSHEIRTPMTTILGLTELLLANETQPDPRKSLQIIRRSGNYLAELVNDILDLSKIEAGKLEIDHTRTSPTHLLLDVCDLMAARAEESGLNFEVSFASSMPETILTDPVRVRQILINLIGNAIKFTATGGVNVTTMLLEQDPPRLEIQVKDTGMGVSVNEAERLFQPFTQADESTTRRFGGTGLGLAISKRLAQALGGDISVHSEVGQGSTFTARIAVGPLDDVPRVRAEEVARTRTDDSASSAPLDLSCRILLAEDTRGIQFLLTRLLESHNAQVTVANNGVEALARMADCDPDAPYDLILMDMHMPEMDGYQTVAQLRKQGCRIPIIALTASAMRGDREHCLSIGCDDYLAKPIDQAELTAIIRKYTQPGSPSSHGASTSRNG</sequence>
<dbReference type="CDD" id="cd16922">
    <property type="entry name" value="HATPase_EvgS-ArcB-TorS-like"/>
    <property type="match status" value="1"/>
</dbReference>
<comment type="catalytic activity">
    <reaction evidence="1">
        <text>ATP + protein L-histidine = ADP + protein N-phospho-L-histidine.</text>
        <dbReference type="EC" id="2.7.13.3"/>
    </reaction>
</comment>
<evidence type="ECO:0000256" key="10">
    <source>
        <dbReference type="ARBA" id="ARBA00022989"/>
    </source>
</evidence>
<dbReference type="PROSITE" id="PS50112">
    <property type="entry name" value="PAS"/>
    <property type="match status" value="2"/>
</dbReference>
<dbReference type="PROSITE" id="PS50113">
    <property type="entry name" value="PAC"/>
    <property type="match status" value="2"/>
</dbReference>
<dbReference type="SUPFAM" id="SSF55785">
    <property type="entry name" value="PYP-like sensor domain (PAS domain)"/>
    <property type="match status" value="3"/>
</dbReference>
<dbReference type="OrthoDB" id="288469at2"/>
<keyword evidence="11" id="KW-0472">Membrane</keyword>
<dbReference type="Gene3D" id="3.30.450.20">
    <property type="entry name" value="PAS domain"/>
    <property type="match status" value="3"/>
</dbReference>
<dbReference type="PROSITE" id="PS50110">
    <property type="entry name" value="RESPONSE_REGULATORY"/>
    <property type="match status" value="1"/>
</dbReference>
<dbReference type="SUPFAM" id="SSF53335">
    <property type="entry name" value="S-adenosyl-L-methionine-dependent methyltransferases"/>
    <property type="match status" value="1"/>
</dbReference>
<feature type="domain" description="Histidine kinase" evidence="16">
    <location>
        <begin position="1127"/>
        <end position="1346"/>
    </location>
</feature>
<dbReference type="PROSITE" id="PS50122">
    <property type="entry name" value="CHEB"/>
    <property type="match status" value="1"/>
</dbReference>
<feature type="domain" description="PAC" evidence="19">
    <location>
        <begin position="1055"/>
        <end position="1109"/>
    </location>
</feature>
<evidence type="ECO:0000256" key="1">
    <source>
        <dbReference type="ARBA" id="ARBA00000085"/>
    </source>
</evidence>
<feature type="coiled-coil region" evidence="14">
    <location>
        <begin position="677"/>
        <end position="743"/>
    </location>
</feature>
<protein>
    <recommendedName>
        <fullName evidence="3">histidine kinase</fullName>
        <ecNumber evidence="3">2.7.13.3</ecNumber>
    </recommendedName>
</protein>
<evidence type="ECO:0000256" key="12">
    <source>
        <dbReference type="PROSITE-ProRule" id="PRU00050"/>
    </source>
</evidence>
<dbReference type="GO" id="GO:0006935">
    <property type="term" value="P:chemotaxis"/>
    <property type="evidence" value="ECO:0007669"/>
    <property type="project" value="UniProtKB-UniRule"/>
</dbReference>
<name>A0A518DMN8_9BACT</name>
<dbReference type="Pfam" id="PF01739">
    <property type="entry name" value="CheR"/>
    <property type="match status" value="1"/>
</dbReference>
<feature type="modified residue" description="4-aspartylphosphate" evidence="13">
    <location>
        <position position="1430"/>
    </location>
</feature>
<evidence type="ECO:0000259" key="16">
    <source>
        <dbReference type="PROSITE" id="PS50109"/>
    </source>
</evidence>
<dbReference type="SMART" id="SM00448">
    <property type="entry name" value="REC"/>
    <property type="match status" value="1"/>
</dbReference>
<keyword evidence="7" id="KW-0547">Nucleotide-binding</keyword>
<dbReference type="GO" id="GO:0005737">
    <property type="term" value="C:cytoplasm"/>
    <property type="evidence" value="ECO:0007669"/>
    <property type="project" value="InterPro"/>
</dbReference>
<dbReference type="CDD" id="cd00082">
    <property type="entry name" value="HisKA"/>
    <property type="match status" value="1"/>
</dbReference>
<accession>A0A518DMN8</accession>
<dbReference type="SUPFAM" id="SSF55874">
    <property type="entry name" value="ATPase domain of HSP90 chaperone/DNA topoisomerase II/histidine kinase"/>
    <property type="match status" value="1"/>
</dbReference>
<feature type="active site" evidence="12">
    <location>
        <position position="162"/>
    </location>
</feature>
<evidence type="ECO:0000259" key="21">
    <source>
        <dbReference type="PROSITE" id="PS50123"/>
    </source>
</evidence>
<dbReference type="InterPro" id="IPR000014">
    <property type="entry name" value="PAS"/>
</dbReference>
<dbReference type="InterPro" id="IPR035965">
    <property type="entry name" value="PAS-like_dom_sf"/>
</dbReference>
<dbReference type="Gene3D" id="3.30.565.10">
    <property type="entry name" value="Histidine kinase-like ATPase, C-terminal domain"/>
    <property type="match status" value="1"/>
</dbReference>
<evidence type="ECO:0000256" key="6">
    <source>
        <dbReference type="ARBA" id="ARBA00022692"/>
    </source>
</evidence>
<dbReference type="GO" id="GO:0008757">
    <property type="term" value="F:S-adenosylmethionine-dependent methyltransferase activity"/>
    <property type="evidence" value="ECO:0007669"/>
    <property type="project" value="InterPro"/>
</dbReference>
<feature type="region of interest" description="Disordered" evidence="15">
    <location>
        <begin position="509"/>
        <end position="533"/>
    </location>
</feature>
<dbReference type="PROSITE" id="PS50109">
    <property type="entry name" value="HIS_KIN"/>
    <property type="match status" value="1"/>
</dbReference>
<dbReference type="InterPro" id="IPR036890">
    <property type="entry name" value="HATPase_C_sf"/>
</dbReference>
<keyword evidence="6" id="KW-0812">Transmembrane</keyword>
<keyword evidence="14" id="KW-0175">Coiled coil</keyword>
<dbReference type="FunFam" id="1.10.287.130:FF:000004">
    <property type="entry name" value="Ethylene receptor 1"/>
    <property type="match status" value="1"/>
</dbReference>
<dbReference type="GO" id="GO:0005524">
    <property type="term" value="F:ATP binding"/>
    <property type="evidence" value="ECO:0007669"/>
    <property type="project" value="UniProtKB-KW"/>
</dbReference>
<comment type="subcellular location">
    <subcellularLocation>
        <location evidence="2">Membrane</location>
    </subcellularLocation>
</comment>
<dbReference type="PANTHER" id="PTHR43047">
    <property type="entry name" value="TWO-COMPONENT HISTIDINE PROTEIN KINASE"/>
    <property type="match status" value="1"/>
</dbReference>
<dbReference type="InterPro" id="IPR001610">
    <property type="entry name" value="PAC"/>
</dbReference>
<evidence type="ECO:0000256" key="7">
    <source>
        <dbReference type="ARBA" id="ARBA00022741"/>
    </source>
</evidence>
<evidence type="ECO:0000256" key="9">
    <source>
        <dbReference type="ARBA" id="ARBA00022840"/>
    </source>
</evidence>
<dbReference type="Gene3D" id="3.40.50.180">
    <property type="entry name" value="Methylesterase CheB, C-terminal domain"/>
    <property type="match status" value="1"/>
</dbReference>
<dbReference type="InterPro" id="IPR011006">
    <property type="entry name" value="CheY-like_superfamily"/>
</dbReference>
<keyword evidence="9" id="KW-0067">ATP-binding</keyword>
<organism evidence="22 23">
    <name type="scientific">Lignipirellula cremea</name>
    <dbReference type="NCBI Taxonomy" id="2528010"/>
    <lineage>
        <taxon>Bacteria</taxon>
        <taxon>Pseudomonadati</taxon>
        <taxon>Planctomycetota</taxon>
        <taxon>Planctomycetia</taxon>
        <taxon>Pirellulales</taxon>
        <taxon>Pirellulaceae</taxon>
        <taxon>Lignipirellula</taxon>
    </lineage>
</organism>
<dbReference type="Pfam" id="PF00512">
    <property type="entry name" value="HisKA"/>
    <property type="match status" value="1"/>
</dbReference>
<keyword evidence="5 22" id="KW-0808">Transferase</keyword>
<keyword evidence="4 13" id="KW-0597">Phosphoprotein</keyword>
<dbReference type="PANTHER" id="PTHR43047:SF72">
    <property type="entry name" value="OSMOSENSING HISTIDINE PROTEIN KINASE SLN1"/>
    <property type="match status" value="1"/>
</dbReference>
<dbReference type="Gene3D" id="3.40.50.2300">
    <property type="match status" value="1"/>
</dbReference>
<dbReference type="GO" id="GO:0005886">
    <property type="term" value="C:plasma membrane"/>
    <property type="evidence" value="ECO:0007669"/>
    <property type="project" value="TreeGrafter"/>
</dbReference>
<dbReference type="CDD" id="cd17546">
    <property type="entry name" value="REC_hyHK_CKI1_RcsC-like"/>
    <property type="match status" value="1"/>
</dbReference>
<dbReference type="GO" id="GO:0006355">
    <property type="term" value="P:regulation of DNA-templated transcription"/>
    <property type="evidence" value="ECO:0007669"/>
    <property type="project" value="InterPro"/>
</dbReference>
<dbReference type="Pfam" id="PF01339">
    <property type="entry name" value="CheB_methylest"/>
    <property type="match status" value="1"/>
</dbReference>
<dbReference type="PROSITE" id="PS50123">
    <property type="entry name" value="CHER"/>
    <property type="match status" value="1"/>
</dbReference>
<dbReference type="CDD" id="cd16434">
    <property type="entry name" value="CheB-CheR_fusion"/>
    <property type="match status" value="1"/>
</dbReference>
<evidence type="ECO:0000256" key="15">
    <source>
        <dbReference type="SAM" id="MobiDB-lite"/>
    </source>
</evidence>
<dbReference type="InterPro" id="IPR036097">
    <property type="entry name" value="HisK_dim/P_sf"/>
</dbReference>
<reference evidence="22 23" key="1">
    <citation type="submission" date="2019-02" db="EMBL/GenBank/DDBJ databases">
        <title>Deep-cultivation of Planctomycetes and their phenomic and genomic characterization uncovers novel biology.</title>
        <authorList>
            <person name="Wiegand S."/>
            <person name="Jogler M."/>
            <person name="Boedeker C."/>
            <person name="Pinto D."/>
            <person name="Vollmers J."/>
            <person name="Rivas-Marin E."/>
            <person name="Kohn T."/>
            <person name="Peeters S.H."/>
            <person name="Heuer A."/>
            <person name="Rast P."/>
            <person name="Oberbeckmann S."/>
            <person name="Bunk B."/>
            <person name="Jeske O."/>
            <person name="Meyerdierks A."/>
            <person name="Storesund J.E."/>
            <person name="Kallscheuer N."/>
            <person name="Luecker S."/>
            <person name="Lage O.M."/>
            <person name="Pohl T."/>
            <person name="Merkel B.J."/>
            <person name="Hornburger P."/>
            <person name="Mueller R.-W."/>
            <person name="Bruemmer F."/>
            <person name="Labrenz M."/>
            <person name="Spormann A.M."/>
            <person name="Op den Camp H."/>
            <person name="Overmann J."/>
            <person name="Amann R."/>
            <person name="Jetten M.S.M."/>
            <person name="Mascher T."/>
            <person name="Medema M.H."/>
            <person name="Devos D.P."/>
            <person name="Kaster A.-K."/>
            <person name="Ovreas L."/>
            <person name="Rohde M."/>
            <person name="Galperin M.Y."/>
            <person name="Jogler C."/>
        </authorList>
    </citation>
    <scope>NUCLEOTIDE SEQUENCE [LARGE SCALE GENOMIC DNA]</scope>
    <source>
        <strain evidence="22 23">Pla85_3_4</strain>
    </source>
</reference>
<dbReference type="GO" id="GO:0000156">
    <property type="term" value="F:phosphorelay response regulator activity"/>
    <property type="evidence" value="ECO:0007669"/>
    <property type="project" value="InterPro"/>
</dbReference>
<proteinExistence type="predicted"/>
<evidence type="ECO:0000256" key="2">
    <source>
        <dbReference type="ARBA" id="ARBA00004370"/>
    </source>
</evidence>
<evidence type="ECO:0000259" key="20">
    <source>
        <dbReference type="PROSITE" id="PS50122"/>
    </source>
</evidence>
<dbReference type="KEGG" id="lcre:Pla8534_08710"/>
<keyword evidence="12" id="KW-0378">Hydrolase</keyword>
<keyword evidence="23" id="KW-1185">Reference proteome</keyword>
<dbReference type="InterPro" id="IPR000673">
    <property type="entry name" value="Sig_transdc_resp-reg_Me-estase"/>
</dbReference>
<dbReference type="Pfam" id="PF00072">
    <property type="entry name" value="Response_reg"/>
    <property type="match status" value="1"/>
</dbReference>
<feature type="domain" description="PAS" evidence="18">
    <location>
        <begin position="986"/>
        <end position="1054"/>
    </location>
</feature>
<feature type="active site" evidence="12">
    <location>
        <position position="70"/>
    </location>
</feature>
<dbReference type="Gene3D" id="3.40.50.150">
    <property type="entry name" value="Vaccinia Virus protein VP39"/>
    <property type="match status" value="1"/>
</dbReference>
<dbReference type="RefSeq" id="WP_145049596.1">
    <property type="nucleotide sequence ID" value="NZ_CP036433.1"/>
</dbReference>
<dbReference type="Pfam" id="PF13426">
    <property type="entry name" value="PAS_9"/>
    <property type="match status" value="2"/>
</dbReference>
<dbReference type="Gene3D" id="1.10.287.130">
    <property type="match status" value="1"/>
</dbReference>
<evidence type="ECO:0000256" key="14">
    <source>
        <dbReference type="SAM" id="Coils"/>
    </source>
</evidence>
<dbReference type="Proteomes" id="UP000317648">
    <property type="component" value="Chromosome"/>
</dbReference>
<dbReference type="SMART" id="SM00138">
    <property type="entry name" value="MeTrc"/>
    <property type="match status" value="1"/>
</dbReference>
<gene>
    <name evidence="22" type="primary">arcB_3</name>
    <name evidence="22" type="ORF">Pla8534_08710</name>
</gene>
<evidence type="ECO:0000256" key="5">
    <source>
        <dbReference type="ARBA" id="ARBA00022679"/>
    </source>
</evidence>
<evidence type="ECO:0000256" key="13">
    <source>
        <dbReference type="PROSITE-ProRule" id="PRU00169"/>
    </source>
</evidence>
<dbReference type="CDD" id="cd00130">
    <property type="entry name" value="PAS"/>
    <property type="match status" value="3"/>
</dbReference>
<dbReference type="InterPro" id="IPR000700">
    <property type="entry name" value="PAS-assoc_C"/>
</dbReference>
<dbReference type="InterPro" id="IPR003661">
    <property type="entry name" value="HisK_dim/P_dom"/>
</dbReference>
<dbReference type="InterPro" id="IPR000780">
    <property type="entry name" value="CheR_MeTrfase"/>
</dbReference>
<dbReference type="Pfam" id="PF13596">
    <property type="entry name" value="PAS_10"/>
    <property type="match status" value="1"/>
</dbReference>
<dbReference type="EMBL" id="CP036433">
    <property type="protein sequence ID" value="QDU93092.1"/>
    <property type="molecule type" value="Genomic_DNA"/>
</dbReference>
<dbReference type="GO" id="GO:0008984">
    <property type="term" value="F:protein-glutamate methylesterase activity"/>
    <property type="evidence" value="ECO:0007669"/>
    <property type="project" value="InterPro"/>
</dbReference>
<evidence type="ECO:0000256" key="3">
    <source>
        <dbReference type="ARBA" id="ARBA00012438"/>
    </source>
</evidence>
<dbReference type="InterPro" id="IPR022642">
    <property type="entry name" value="CheR_C"/>
</dbReference>
<feature type="compositionally biased region" description="Polar residues" evidence="15">
    <location>
        <begin position="513"/>
        <end position="524"/>
    </location>
</feature>
<dbReference type="SMART" id="SM00091">
    <property type="entry name" value="PAS"/>
    <property type="match status" value="3"/>
</dbReference>
<feature type="domain" description="PAC" evidence="19">
    <location>
        <begin position="932"/>
        <end position="984"/>
    </location>
</feature>
<evidence type="ECO:0000256" key="4">
    <source>
        <dbReference type="ARBA" id="ARBA00022553"/>
    </source>
</evidence>
<dbReference type="SMART" id="SM00388">
    <property type="entry name" value="HisKA"/>
    <property type="match status" value="1"/>
</dbReference>
<evidence type="ECO:0000259" key="17">
    <source>
        <dbReference type="PROSITE" id="PS50110"/>
    </source>
</evidence>
<dbReference type="Pfam" id="PF03705">
    <property type="entry name" value="CheR_N"/>
    <property type="match status" value="1"/>
</dbReference>
<dbReference type="InterPro" id="IPR001789">
    <property type="entry name" value="Sig_transdc_resp-reg_receiver"/>
</dbReference>
<feature type="domain" description="PAS" evidence="18">
    <location>
        <begin position="859"/>
        <end position="929"/>
    </location>
</feature>
<keyword evidence="12" id="KW-0145">Chemotaxis</keyword>
<dbReference type="SMART" id="SM00387">
    <property type="entry name" value="HATPase_c"/>
    <property type="match status" value="1"/>
</dbReference>
<dbReference type="Pfam" id="PF02518">
    <property type="entry name" value="HATPase_c"/>
    <property type="match status" value="1"/>
</dbReference>
<dbReference type="GO" id="GO:0009927">
    <property type="term" value="F:histidine phosphotransfer kinase activity"/>
    <property type="evidence" value="ECO:0007669"/>
    <property type="project" value="TreeGrafter"/>
</dbReference>
<keyword evidence="10" id="KW-1133">Transmembrane helix</keyword>
<evidence type="ECO:0000313" key="22">
    <source>
        <dbReference type="EMBL" id="QDU93092.1"/>
    </source>
</evidence>